<protein>
    <submittedName>
        <fullName evidence="3">Deoxynucleotidyltransferase terminal-interacting protein 1-like protein</fullName>
    </submittedName>
</protein>
<dbReference type="GO" id="GO:0031491">
    <property type="term" value="F:nucleosome binding"/>
    <property type="evidence" value="ECO:0007669"/>
    <property type="project" value="TreeGrafter"/>
</dbReference>
<keyword evidence="4" id="KW-1185">Reference proteome</keyword>
<dbReference type="InterPro" id="IPR026064">
    <property type="entry name" value="TdIF1"/>
</dbReference>
<evidence type="ECO:0000259" key="2">
    <source>
        <dbReference type="Pfam" id="PF21229"/>
    </source>
</evidence>
<dbReference type="STRING" id="299467.A0A443S2X1"/>
<dbReference type="OrthoDB" id="5860246at2759"/>
<dbReference type="GO" id="GO:0005634">
    <property type="term" value="C:nucleus"/>
    <property type="evidence" value="ECO:0007669"/>
    <property type="project" value="TreeGrafter"/>
</dbReference>
<dbReference type="VEuPathDB" id="VectorBase:LDEU010220"/>
<dbReference type="PANTHER" id="PTHR23399:SF2">
    <property type="entry name" value="DEOXYNUCLEOTIDYLTRANSFERASE TERMINAL-INTERACTING PROTEIN 1"/>
    <property type="match status" value="1"/>
</dbReference>
<accession>A0A443S2X1</accession>
<evidence type="ECO:0000313" key="4">
    <source>
        <dbReference type="Proteomes" id="UP000288716"/>
    </source>
</evidence>
<dbReference type="GO" id="GO:0003677">
    <property type="term" value="F:DNA binding"/>
    <property type="evidence" value="ECO:0007669"/>
    <property type="project" value="InterPro"/>
</dbReference>
<dbReference type="GO" id="GO:0016740">
    <property type="term" value="F:transferase activity"/>
    <property type="evidence" value="ECO:0007669"/>
    <property type="project" value="UniProtKB-KW"/>
</dbReference>
<feature type="domain" description="TdIF1 C-terminal" evidence="2">
    <location>
        <begin position="106"/>
        <end position="203"/>
    </location>
</feature>
<dbReference type="AlphaFoldDB" id="A0A443S2X1"/>
<keyword evidence="3" id="KW-0808">Transferase</keyword>
<evidence type="ECO:0000313" key="3">
    <source>
        <dbReference type="EMBL" id="RWS21821.1"/>
    </source>
</evidence>
<feature type="compositionally biased region" description="Polar residues" evidence="1">
    <location>
        <begin position="262"/>
        <end position="276"/>
    </location>
</feature>
<gene>
    <name evidence="3" type="ORF">B4U80_00470</name>
</gene>
<dbReference type="Proteomes" id="UP000288716">
    <property type="component" value="Unassembled WGS sequence"/>
</dbReference>
<proteinExistence type="predicted"/>
<dbReference type="InterPro" id="IPR049121">
    <property type="entry name" value="TdIF1_C"/>
</dbReference>
<organism evidence="3 4">
    <name type="scientific">Leptotrombidium deliense</name>
    <dbReference type="NCBI Taxonomy" id="299467"/>
    <lineage>
        <taxon>Eukaryota</taxon>
        <taxon>Metazoa</taxon>
        <taxon>Ecdysozoa</taxon>
        <taxon>Arthropoda</taxon>
        <taxon>Chelicerata</taxon>
        <taxon>Arachnida</taxon>
        <taxon>Acari</taxon>
        <taxon>Acariformes</taxon>
        <taxon>Trombidiformes</taxon>
        <taxon>Prostigmata</taxon>
        <taxon>Anystina</taxon>
        <taxon>Parasitengona</taxon>
        <taxon>Trombiculoidea</taxon>
        <taxon>Trombiculidae</taxon>
        <taxon>Leptotrombidium</taxon>
    </lineage>
</organism>
<feature type="region of interest" description="Disordered" evidence="1">
    <location>
        <begin position="1"/>
        <end position="26"/>
    </location>
</feature>
<evidence type="ECO:0000256" key="1">
    <source>
        <dbReference type="SAM" id="MobiDB-lite"/>
    </source>
</evidence>
<dbReference type="Pfam" id="PF21229">
    <property type="entry name" value="TdIF1_2nd"/>
    <property type="match status" value="1"/>
</dbReference>
<dbReference type="PANTHER" id="PTHR23399">
    <property type="entry name" value="DEOXYNUCLEOTIDYLTRANSFERASE TERMINAL-INTERACTING PROTEIN 1"/>
    <property type="match status" value="1"/>
</dbReference>
<feature type="region of interest" description="Disordered" evidence="1">
    <location>
        <begin position="210"/>
        <end position="307"/>
    </location>
</feature>
<comment type="caution">
    <text evidence="3">The sequence shown here is derived from an EMBL/GenBank/DDBJ whole genome shotgun (WGS) entry which is preliminary data.</text>
</comment>
<sequence length="307" mass="33861">MYFGPLPTRCNSPVTGTSNVDGSDHLSDTENVYASLCKRRNRRDSDSNSESGSFNSCHLKPLVVKKKRMKTSPGRGRPPAVKVYSKTNESMRREGPQWDPNRLTSETRFVLGSKANKALGFGATRGRLYTKHATLFRYIGDQEDKQWLHERRLMPLAGGRAYLLIRDDIQNLLDSDEYKNAPGVNPNDMGQGFTVPETMLVKMRTVMEAMRSNGSHKRTEISRKPKTPSVSSTPVHETSSFGSASNQPESRGVSPADDLDYVNTSGVQSTNPSPFSISGIGLSPNEENQVSPLASDVSSTTLNEMQL</sequence>
<feature type="compositionally biased region" description="Polar residues" evidence="1">
    <location>
        <begin position="285"/>
        <end position="307"/>
    </location>
</feature>
<feature type="compositionally biased region" description="Polar residues" evidence="1">
    <location>
        <begin position="9"/>
        <end position="21"/>
    </location>
</feature>
<name>A0A443S2X1_9ACAR</name>
<feature type="compositionally biased region" description="Polar residues" evidence="1">
    <location>
        <begin position="228"/>
        <end position="249"/>
    </location>
</feature>
<reference evidence="3 4" key="1">
    <citation type="journal article" date="2018" name="Gigascience">
        <title>Genomes of trombidid mites reveal novel predicted allergens and laterally-transferred genes associated with secondary metabolism.</title>
        <authorList>
            <person name="Dong X."/>
            <person name="Chaisiri K."/>
            <person name="Xia D."/>
            <person name="Armstrong S.D."/>
            <person name="Fang Y."/>
            <person name="Donnelly M.J."/>
            <person name="Kadowaki T."/>
            <person name="McGarry J.W."/>
            <person name="Darby A.C."/>
            <person name="Makepeace B.L."/>
        </authorList>
    </citation>
    <scope>NUCLEOTIDE SEQUENCE [LARGE SCALE GENOMIC DNA]</scope>
    <source>
        <strain evidence="3">UoL-UT</strain>
    </source>
</reference>
<dbReference type="EMBL" id="NCKV01010702">
    <property type="protein sequence ID" value="RWS21821.1"/>
    <property type="molecule type" value="Genomic_DNA"/>
</dbReference>